<feature type="transmembrane region" description="Helical" evidence="9">
    <location>
        <begin position="665"/>
        <end position="691"/>
    </location>
</feature>
<dbReference type="Pfam" id="PF01545">
    <property type="entry name" value="Cation_efflux"/>
    <property type="match status" value="1"/>
</dbReference>
<keyword evidence="12" id="KW-1185">Reference proteome</keyword>
<organism evidence="11 12">
    <name type="scientific">Acaromyces ingoldii</name>
    <dbReference type="NCBI Taxonomy" id="215250"/>
    <lineage>
        <taxon>Eukaryota</taxon>
        <taxon>Fungi</taxon>
        <taxon>Dikarya</taxon>
        <taxon>Basidiomycota</taxon>
        <taxon>Ustilaginomycotina</taxon>
        <taxon>Exobasidiomycetes</taxon>
        <taxon>Exobasidiales</taxon>
        <taxon>Cryptobasidiaceae</taxon>
        <taxon>Acaromyces</taxon>
    </lineage>
</organism>
<dbReference type="NCBIfam" id="TIGR01297">
    <property type="entry name" value="CDF"/>
    <property type="match status" value="1"/>
</dbReference>
<sequence>MAEKKDETVGEDERRGPRRHYTHASTPSALPSFASGIPTDLLLALLLDKTLLASSALLARHWLLTGHSEAVHNPITDTNVTIDDSDSGAAAVAKASSVATGVASPWAIATTIFILAAIAQTAWFRSWQWIPALKRSDPQMKVLPKKLALLGSVMFFSVVLWLVALERLGATTVILFTQFCEVWAGDLARSMKSRAHGSYIILAALLISFITHLIFPPTGKNPAEESLLGPSGDMWLDEDLNELPPSLRHQRPMGLASPSALRAASLQADLEAKSYSPAGVLLGHLCLLVFGLLCVERDRASVAASTEAGGRRRAQVLACTATAAVAAVIGLFGTILGLSTFPPLETFSPNFHSSAGPTYTAPTQSGHLPAYILLSLSLFILEPLVGAAIEPHANATARVTQGWPLAVGAVVIVGKVGFGLPWKWSDAIVGAIAGWGLRTILKTSPVYAEDDDDATADGSAGASRPTHRRSVSDGAALIEVLVSLKSFLGSLRATVSVILAQPDSRKIFQFLCLNLVFMVVQLIWGVWTNSLGLISDAIHMFFDCAAIGMGLFAAVMASWKTDKTFTYGYGRVETLSGFANGVFLILISVFIVFEAVQRIIVPPVMHNTRELLIVSGMGLGVNLFGMYAMGGHHHHHGHSHGHGHDHGHGHGHDHGHGHSHNMMGVYLHVMADTMGSVGVILSTLLIEWYGWTGFDPIASLFIAFMIVASVVPLVVDAGRILCLDLGEEREKEVQEALEALDAIDGVASWSEPRFWPKDAETLVGTIRVQVRVRERANGKDHSGGGEGVKAATASATSNGTTATVTTMGLLEPVCVPEEVAASVEALLKSRIEGLEMLSIQLERGAPGGSVEDRVEAVSS</sequence>
<dbReference type="GeneID" id="37042162"/>
<feature type="transmembrane region" description="Helical" evidence="9">
    <location>
        <begin position="697"/>
        <end position="715"/>
    </location>
</feature>
<dbReference type="GO" id="GO:0005794">
    <property type="term" value="C:Golgi apparatus"/>
    <property type="evidence" value="ECO:0007669"/>
    <property type="project" value="TreeGrafter"/>
</dbReference>
<dbReference type="InParanoid" id="A0A316YT64"/>
<feature type="transmembrane region" description="Helical" evidence="9">
    <location>
        <begin position="507"/>
        <end position="526"/>
    </location>
</feature>
<feature type="region of interest" description="Disordered" evidence="8">
    <location>
        <begin position="777"/>
        <end position="797"/>
    </location>
</feature>
<dbReference type="GO" id="GO:0016020">
    <property type="term" value="C:membrane"/>
    <property type="evidence" value="ECO:0007669"/>
    <property type="project" value="UniProtKB-SubCell"/>
</dbReference>
<evidence type="ECO:0000313" key="12">
    <source>
        <dbReference type="Proteomes" id="UP000245768"/>
    </source>
</evidence>
<dbReference type="Gene3D" id="1.20.1510.10">
    <property type="entry name" value="Cation efflux protein transmembrane domain"/>
    <property type="match status" value="1"/>
</dbReference>
<name>A0A316YT64_9BASI</name>
<dbReference type="InterPro" id="IPR045316">
    <property type="entry name" value="Msc2-like"/>
</dbReference>
<comment type="similarity">
    <text evidence="2">Belongs to the cation diffusion facilitator (CDF) transporter (TC 2.A.4) family. SLC30A subfamily.</text>
</comment>
<evidence type="ECO:0000256" key="1">
    <source>
        <dbReference type="ARBA" id="ARBA00004141"/>
    </source>
</evidence>
<evidence type="ECO:0000256" key="9">
    <source>
        <dbReference type="SAM" id="Phobius"/>
    </source>
</evidence>
<keyword evidence="3" id="KW-0813">Transport</keyword>
<keyword evidence="4 9" id="KW-0812">Transmembrane</keyword>
<dbReference type="Proteomes" id="UP000245768">
    <property type="component" value="Unassembled WGS sequence"/>
</dbReference>
<comment type="subcellular location">
    <subcellularLocation>
        <location evidence="1">Membrane</location>
        <topology evidence="1">Multi-pass membrane protein</topology>
    </subcellularLocation>
</comment>
<protein>
    <submittedName>
        <fullName evidence="11">Cation efflux protein</fullName>
    </submittedName>
</protein>
<dbReference type="GO" id="GO:1904257">
    <property type="term" value="P:zinc ion import into Golgi lumen"/>
    <property type="evidence" value="ECO:0007669"/>
    <property type="project" value="TreeGrafter"/>
</dbReference>
<feature type="transmembrane region" description="Helical" evidence="9">
    <location>
        <begin position="199"/>
        <end position="215"/>
    </location>
</feature>
<keyword evidence="5 9" id="KW-1133">Transmembrane helix</keyword>
<evidence type="ECO:0000256" key="4">
    <source>
        <dbReference type="ARBA" id="ARBA00022692"/>
    </source>
</evidence>
<feature type="transmembrane region" description="Helical" evidence="9">
    <location>
        <begin position="106"/>
        <end position="126"/>
    </location>
</feature>
<feature type="domain" description="Cation efflux protein transmembrane" evidence="10">
    <location>
        <begin position="509"/>
        <end position="722"/>
    </location>
</feature>
<feature type="transmembrane region" description="Helical" evidence="9">
    <location>
        <begin position="538"/>
        <end position="557"/>
    </location>
</feature>
<evidence type="ECO:0000313" key="11">
    <source>
        <dbReference type="EMBL" id="PWN92750.1"/>
    </source>
</evidence>
<evidence type="ECO:0000256" key="3">
    <source>
        <dbReference type="ARBA" id="ARBA00022448"/>
    </source>
</evidence>
<evidence type="ECO:0000256" key="6">
    <source>
        <dbReference type="ARBA" id="ARBA00023065"/>
    </source>
</evidence>
<feature type="transmembrane region" description="Helical" evidence="9">
    <location>
        <begin position="578"/>
        <end position="600"/>
    </location>
</feature>
<dbReference type="GO" id="GO:0006882">
    <property type="term" value="P:intracellular zinc ion homeostasis"/>
    <property type="evidence" value="ECO:0007669"/>
    <property type="project" value="InterPro"/>
</dbReference>
<dbReference type="RefSeq" id="XP_025379948.1">
    <property type="nucleotide sequence ID" value="XM_025520246.1"/>
</dbReference>
<feature type="transmembrane region" description="Helical" evidence="9">
    <location>
        <begin position="612"/>
        <end position="630"/>
    </location>
</feature>
<dbReference type="STRING" id="215250.A0A316YT64"/>
<dbReference type="AlphaFoldDB" id="A0A316YT64"/>
<keyword evidence="7 9" id="KW-0472">Membrane</keyword>
<evidence type="ECO:0000256" key="2">
    <source>
        <dbReference type="ARBA" id="ARBA00008873"/>
    </source>
</evidence>
<feature type="region of interest" description="Disordered" evidence="8">
    <location>
        <begin position="1"/>
        <end position="27"/>
    </location>
</feature>
<dbReference type="InterPro" id="IPR027469">
    <property type="entry name" value="Cation_efflux_TMD_sf"/>
</dbReference>
<dbReference type="SUPFAM" id="SSF161111">
    <property type="entry name" value="Cation efflux protein transmembrane domain-like"/>
    <property type="match status" value="1"/>
</dbReference>
<dbReference type="InterPro" id="IPR058533">
    <property type="entry name" value="Cation_efflux_TM"/>
</dbReference>
<dbReference type="EMBL" id="KZ819634">
    <property type="protein sequence ID" value="PWN92750.1"/>
    <property type="molecule type" value="Genomic_DNA"/>
</dbReference>
<feature type="compositionally biased region" description="Basic and acidic residues" evidence="8">
    <location>
        <begin position="642"/>
        <end position="656"/>
    </location>
</feature>
<dbReference type="InterPro" id="IPR002524">
    <property type="entry name" value="Cation_efflux"/>
</dbReference>
<dbReference type="GO" id="GO:0005385">
    <property type="term" value="F:zinc ion transmembrane transporter activity"/>
    <property type="evidence" value="ECO:0007669"/>
    <property type="project" value="InterPro"/>
</dbReference>
<evidence type="ECO:0000256" key="7">
    <source>
        <dbReference type="ARBA" id="ARBA00023136"/>
    </source>
</evidence>
<dbReference type="GO" id="GO:0031410">
    <property type="term" value="C:cytoplasmic vesicle"/>
    <property type="evidence" value="ECO:0007669"/>
    <property type="project" value="TreeGrafter"/>
</dbReference>
<feature type="transmembrane region" description="Helical" evidence="9">
    <location>
        <begin position="316"/>
        <end position="341"/>
    </location>
</feature>
<feature type="compositionally biased region" description="Basic and acidic residues" evidence="8">
    <location>
        <begin position="1"/>
        <end position="15"/>
    </location>
</feature>
<feature type="transmembrane region" description="Helical" evidence="9">
    <location>
        <begin position="147"/>
        <end position="164"/>
    </location>
</feature>
<feature type="transmembrane region" description="Helical" evidence="9">
    <location>
        <begin position="275"/>
        <end position="295"/>
    </location>
</feature>
<evidence type="ECO:0000256" key="8">
    <source>
        <dbReference type="SAM" id="MobiDB-lite"/>
    </source>
</evidence>
<keyword evidence="6" id="KW-0406">Ion transport</keyword>
<feature type="region of interest" description="Disordered" evidence="8">
    <location>
        <begin position="635"/>
        <end position="657"/>
    </location>
</feature>
<dbReference type="OrthoDB" id="78669at2759"/>
<feature type="transmembrane region" description="Helical" evidence="9">
    <location>
        <begin position="368"/>
        <end position="389"/>
    </location>
</feature>
<dbReference type="PANTHER" id="PTHR45755:SF4">
    <property type="entry name" value="ZINC TRANSPORTER 7"/>
    <property type="match status" value="1"/>
</dbReference>
<evidence type="ECO:0000259" key="10">
    <source>
        <dbReference type="Pfam" id="PF01545"/>
    </source>
</evidence>
<evidence type="ECO:0000256" key="5">
    <source>
        <dbReference type="ARBA" id="ARBA00022989"/>
    </source>
</evidence>
<reference evidence="11 12" key="1">
    <citation type="journal article" date="2018" name="Mol. Biol. Evol.">
        <title>Broad Genomic Sampling Reveals a Smut Pathogenic Ancestry of the Fungal Clade Ustilaginomycotina.</title>
        <authorList>
            <person name="Kijpornyongpan T."/>
            <person name="Mondo S.J."/>
            <person name="Barry K."/>
            <person name="Sandor L."/>
            <person name="Lee J."/>
            <person name="Lipzen A."/>
            <person name="Pangilinan J."/>
            <person name="LaButti K."/>
            <person name="Hainaut M."/>
            <person name="Henrissat B."/>
            <person name="Grigoriev I.V."/>
            <person name="Spatafora J.W."/>
            <person name="Aime M.C."/>
        </authorList>
    </citation>
    <scope>NUCLEOTIDE SEQUENCE [LARGE SCALE GENOMIC DNA]</scope>
    <source>
        <strain evidence="11 12">MCA 4198</strain>
    </source>
</reference>
<gene>
    <name evidence="11" type="ORF">FA10DRAFT_263507</name>
</gene>
<proteinExistence type="inferred from homology"/>
<dbReference type="PANTHER" id="PTHR45755">
    <property type="match status" value="1"/>
</dbReference>
<accession>A0A316YT64</accession>